<dbReference type="STRING" id="1005945.SAMN05216561_10630"/>
<keyword evidence="3" id="KW-1185">Reference proteome</keyword>
<feature type="region of interest" description="Disordered" evidence="1">
    <location>
        <begin position="189"/>
        <end position="209"/>
    </location>
</feature>
<dbReference type="RefSeq" id="WP_091112194.1">
    <property type="nucleotide sequence ID" value="NZ_BKAF01000032.1"/>
</dbReference>
<dbReference type="EMBL" id="FOQG01000006">
    <property type="protein sequence ID" value="SFI19915.1"/>
    <property type="molecule type" value="Genomic_DNA"/>
</dbReference>
<proteinExistence type="predicted"/>
<accession>A0A1I3G8Q2</accession>
<dbReference type="AlphaFoldDB" id="A0A1I3G8Q2"/>
<dbReference type="Gene3D" id="1.20.120.450">
    <property type="entry name" value="dinb family like domain"/>
    <property type="match status" value="1"/>
</dbReference>
<organism evidence="2 3">
    <name type="scientific">Nocardioides psychrotolerans</name>
    <dbReference type="NCBI Taxonomy" id="1005945"/>
    <lineage>
        <taxon>Bacteria</taxon>
        <taxon>Bacillati</taxon>
        <taxon>Actinomycetota</taxon>
        <taxon>Actinomycetes</taxon>
        <taxon>Propionibacteriales</taxon>
        <taxon>Nocardioidaceae</taxon>
        <taxon>Nocardioides</taxon>
    </lineage>
</organism>
<dbReference type="InterPro" id="IPR017517">
    <property type="entry name" value="Maleyloyr_isom"/>
</dbReference>
<dbReference type="SUPFAM" id="SSF109854">
    <property type="entry name" value="DinB/YfiT-like putative metalloenzymes"/>
    <property type="match status" value="1"/>
</dbReference>
<gene>
    <name evidence="2" type="ORF">SAMN05216561_10630</name>
</gene>
<evidence type="ECO:0000313" key="2">
    <source>
        <dbReference type="EMBL" id="SFI19915.1"/>
    </source>
</evidence>
<dbReference type="InterPro" id="IPR034660">
    <property type="entry name" value="DinB/YfiT-like"/>
</dbReference>
<name>A0A1I3G8Q2_9ACTN</name>
<dbReference type="OrthoDB" id="5185819at2"/>
<dbReference type="Proteomes" id="UP000198649">
    <property type="component" value="Unassembled WGS sequence"/>
</dbReference>
<evidence type="ECO:0000313" key="3">
    <source>
        <dbReference type="Proteomes" id="UP000198649"/>
    </source>
</evidence>
<sequence>MTGRLARLPGHDGAVELLDRSLAYTRVALAAVTDDRLSARTPCERWDLARLLAHMEDALDAFGEGATGTVRLTTTTPAAGRVRTLQQKACALVGAWSHEVPPSVTVGGRALDTSVLALTAALEITVHGWDVAWSVGLDHPVPDALADRLLPVARTLVTPSDRGTRFAAPTLPDLSCSASALLLGHLGRRMTGPPGQENVKPGAGPQIAS</sequence>
<protein>
    <submittedName>
        <fullName evidence="2">TIGR03086 family protein</fullName>
    </submittedName>
</protein>
<reference evidence="2 3" key="1">
    <citation type="submission" date="2016-10" db="EMBL/GenBank/DDBJ databases">
        <authorList>
            <person name="de Groot N.N."/>
        </authorList>
    </citation>
    <scope>NUCLEOTIDE SEQUENCE [LARGE SCALE GENOMIC DNA]</scope>
    <source>
        <strain evidence="2 3">CGMCC 1.11156</strain>
    </source>
</reference>
<dbReference type="NCBIfam" id="TIGR03083">
    <property type="entry name" value="maleylpyruvate isomerase family mycothiol-dependent enzyme"/>
    <property type="match status" value="1"/>
</dbReference>
<evidence type="ECO:0000256" key="1">
    <source>
        <dbReference type="SAM" id="MobiDB-lite"/>
    </source>
</evidence>